<organism evidence="2 3">
    <name type="scientific">Phytophthora palmivora</name>
    <dbReference type="NCBI Taxonomy" id="4796"/>
    <lineage>
        <taxon>Eukaryota</taxon>
        <taxon>Sar</taxon>
        <taxon>Stramenopiles</taxon>
        <taxon>Oomycota</taxon>
        <taxon>Peronosporomycetes</taxon>
        <taxon>Peronosporales</taxon>
        <taxon>Peronosporaceae</taxon>
        <taxon>Phytophthora</taxon>
    </lineage>
</organism>
<evidence type="ECO:0000313" key="2">
    <source>
        <dbReference type="EMBL" id="POM71783.1"/>
    </source>
</evidence>
<feature type="compositionally biased region" description="Polar residues" evidence="1">
    <location>
        <begin position="264"/>
        <end position="282"/>
    </location>
</feature>
<reference evidence="2 3" key="1">
    <citation type="journal article" date="2017" name="Genome Biol. Evol.">
        <title>Phytophthora megakarya and P. palmivora, closely related causal agents of cacao black pod rot, underwent increases in genome sizes and gene numbers by different mechanisms.</title>
        <authorList>
            <person name="Ali S.S."/>
            <person name="Shao J."/>
            <person name="Lary D.J."/>
            <person name="Kronmiller B."/>
            <person name="Shen D."/>
            <person name="Strem M.D."/>
            <person name="Amoako-Attah I."/>
            <person name="Akrofi A.Y."/>
            <person name="Begoude B.A."/>
            <person name="Ten Hoopen G.M."/>
            <person name="Coulibaly K."/>
            <person name="Kebe B.I."/>
            <person name="Melnick R.L."/>
            <person name="Guiltinan M.J."/>
            <person name="Tyler B.M."/>
            <person name="Meinhardt L.W."/>
            <person name="Bailey B.A."/>
        </authorList>
    </citation>
    <scope>NUCLEOTIDE SEQUENCE [LARGE SCALE GENOMIC DNA]</scope>
    <source>
        <strain evidence="3">sbr112.9</strain>
    </source>
</reference>
<feature type="region of interest" description="Disordered" evidence="1">
    <location>
        <begin position="262"/>
        <end position="307"/>
    </location>
</feature>
<evidence type="ECO:0000256" key="1">
    <source>
        <dbReference type="SAM" id="MobiDB-lite"/>
    </source>
</evidence>
<dbReference type="AlphaFoldDB" id="A0A2P4Y1U3"/>
<name>A0A2P4Y1U3_9STRA</name>
<sequence>MDGLKVGPSGTQLFRVHANNMEEAIQIDIQEEYSHRQARTPTSVCVQEDYCDLAISQNHFATMIRETSVVGDRITNDTAESRSIRGSVEFWEELYRRNRGRYSYGPRREASASSPGPLGDPAVPDLRRDLQGECPLAKANQMLASKPSTKKKSSFEIAYHKKELHTYFIKNPVMHIISNLKGPVQKPTAISSKLEAAKALLQLIKEGGIIAGSFDANDLFDTRLGTINTAFMSIFDQLKPLVGEKDVTPRIATRSTDDMLRSLPTLTLEDQTGTSSHYQSATEEVDADSADDPPRMTQGSSGAAMLR</sequence>
<feature type="region of interest" description="Disordered" evidence="1">
    <location>
        <begin position="104"/>
        <end position="124"/>
    </location>
</feature>
<keyword evidence="3" id="KW-1185">Reference proteome</keyword>
<accession>A0A2P4Y1U3</accession>
<proteinExistence type="predicted"/>
<protein>
    <submittedName>
        <fullName evidence="2">Uncharacterized protein</fullName>
    </submittedName>
</protein>
<evidence type="ECO:0000313" key="3">
    <source>
        <dbReference type="Proteomes" id="UP000237271"/>
    </source>
</evidence>
<dbReference type="EMBL" id="NCKW01006410">
    <property type="protein sequence ID" value="POM71783.1"/>
    <property type="molecule type" value="Genomic_DNA"/>
</dbReference>
<dbReference type="OrthoDB" id="8034694at2759"/>
<dbReference type="Proteomes" id="UP000237271">
    <property type="component" value="Unassembled WGS sequence"/>
</dbReference>
<gene>
    <name evidence="2" type="ORF">PHPALM_11596</name>
</gene>
<comment type="caution">
    <text evidence="2">The sequence shown here is derived from an EMBL/GenBank/DDBJ whole genome shotgun (WGS) entry which is preliminary data.</text>
</comment>